<sequence>MRFFSRKKERRSVTGEEEGSWLWNFIGQGTKTKAGQSVNVDTALNVTTVYACVRVIAESIAGTPFFVYKRTTDPETKKDIKQRDTKHPLS</sequence>
<dbReference type="AlphaFoldDB" id="X1A3T2"/>
<feature type="non-terminal residue" evidence="1">
    <location>
        <position position="90"/>
    </location>
</feature>
<proteinExistence type="predicted"/>
<protein>
    <recommendedName>
        <fullName evidence="2">Phage portal protein</fullName>
    </recommendedName>
</protein>
<dbReference type="EMBL" id="BART01017315">
    <property type="protein sequence ID" value="GAG76429.1"/>
    <property type="molecule type" value="Genomic_DNA"/>
</dbReference>
<comment type="caution">
    <text evidence="1">The sequence shown here is derived from an EMBL/GenBank/DDBJ whole genome shotgun (WGS) entry which is preliminary data.</text>
</comment>
<name>X1A3T2_9ZZZZ</name>
<organism evidence="1">
    <name type="scientific">marine sediment metagenome</name>
    <dbReference type="NCBI Taxonomy" id="412755"/>
    <lineage>
        <taxon>unclassified sequences</taxon>
        <taxon>metagenomes</taxon>
        <taxon>ecological metagenomes</taxon>
    </lineage>
</organism>
<reference evidence="1" key="1">
    <citation type="journal article" date="2014" name="Front. Microbiol.">
        <title>High frequency of phylogenetically diverse reductive dehalogenase-homologous genes in deep subseafloor sedimentary metagenomes.</title>
        <authorList>
            <person name="Kawai M."/>
            <person name="Futagami T."/>
            <person name="Toyoda A."/>
            <person name="Takaki Y."/>
            <person name="Nishi S."/>
            <person name="Hori S."/>
            <person name="Arai W."/>
            <person name="Tsubouchi T."/>
            <person name="Morono Y."/>
            <person name="Uchiyama I."/>
            <person name="Ito T."/>
            <person name="Fujiyama A."/>
            <person name="Inagaki F."/>
            <person name="Takami H."/>
        </authorList>
    </citation>
    <scope>NUCLEOTIDE SEQUENCE</scope>
    <source>
        <strain evidence="1">Expedition CK06-06</strain>
    </source>
</reference>
<evidence type="ECO:0000313" key="1">
    <source>
        <dbReference type="EMBL" id="GAG76429.1"/>
    </source>
</evidence>
<accession>X1A3T2</accession>
<gene>
    <name evidence="1" type="ORF">S01H4_32998</name>
</gene>
<evidence type="ECO:0008006" key="2">
    <source>
        <dbReference type="Google" id="ProtNLM"/>
    </source>
</evidence>